<feature type="domain" description="Leucine-binding protein" evidence="4">
    <location>
        <begin position="30"/>
        <end position="387"/>
    </location>
</feature>
<sequence>MSRFNPLLACLACAGLLLAPAAHADDRPELRIGVVSSVTGGASAIATGAVAAINLMEERAAADATLPFRVSFVKYDDGSDPARAVNATRKLIQEDRVHLVICCTTTPASLAVNKVIEEERVPNLSLAAAASVIEPAEAHRFTFKTPLTDRLMIDHTVDYMLKQGWKKVAFMGLEDSYGEGGWVEFNQIAKRKGLEIIAAERFSRGDTNFTPQALRVAQKKPDAVYFHAIPPSSALATETLRRVGYKGPVLHGAGSATPAFIAVGKKAAEGAIVGTSALTVYRQLPDDHPLKSVIAGFIQAYDGKYGAGKTDMFAAQAHDTVQIPLLAYRQVVAAGKAGDLAQARLALRDAIEATHEYRGVNGFFSYSPADHLGLDRRSTFLVTVKDGKFELLGE</sequence>
<dbReference type="CDD" id="cd06333">
    <property type="entry name" value="PBP1_ABC_RPA1789-like"/>
    <property type="match status" value="1"/>
</dbReference>
<dbReference type="EMBL" id="UFQC01000009">
    <property type="protein sequence ID" value="SSW66224.1"/>
    <property type="molecule type" value="Genomic_DNA"/>
</dbReference>
<dbReference type="InterPro" id="IPR051010">
    <property type="entry name" value="BCAA_transport"/>
</dbReference>
<dbReference type="InterPro" id="IPR028081">
    <property type="entry name" value="Leu-bd"/>
</dbReference>
<keyword evidence="2 3" id="KW-0732">Signal</keyword>
<protein>
    <submittedName>
        <fullName evidence="5">Leu/Ile/Val/Thr-binding protein</fullName>
    </submittedName>
</protein>
<dbReference type="Gene3D" id="3.40.50.2300">
    <property type="match status" value="2"/>
</dbReference>
<dbReference type="InterPro" id="IPR028082">
    <property type="entry name" value="Peripla_BP_I"/>
</dbReference>
<gene>
    <name evidence="5" type="primary">livJ_2</name>
    <name evidence="5" type="ORF">AVE30378_01952</name>
</gene>
<comment type="similarity">
    <text evidence="1">Belongs to the leucine-binding protein family.</text>
</comment>
<evidence type="ECO:0000259" key="4">
    <source>
        <dbReference type="Pfam" id="PF13458"/>
    </source>
</evidence>
<feature type="signal peptide" evidence="3">
    <location>
        <begin position="1"/>
        <end position="24"/>
    </location>
</feature>
<dbReference type="PANTHER" id="PTHR30483:SF38">
    <property type="entry name" value="BLR7848 PROTEIN"/>
    <property type="match status" value="1"/>
</dbReference>
<dbReference type="Proteomes" id="UP000289465">
    <property type="component" value="Unassembled WGS sequence"/>
</dbReference>
<evidence type="ECO:0000256" key="2">
    <source>
        <dbReference type="ARBA" id="ARBA00022729"/>
    </source>
</evidence>
<dbReference type="RefSeq" id="WP_129240662.1">
    <property type="nucleotide sequence ID" value="NZ_UFQC01000009.1"/>
</dbReference>
<dbReference type="AlphaFoldDB" id="A0A446CEB1"/>
<dbReference type="SUPFAM" id="SSF53822">
    <property type="entry name" value="Periplasmic binding protein-like I"/>
    <property type="match status" value="1"/>
</dbReference>
<reference evidence="5 6" key="1">
    <citation type="submission" date="2018-07" db="EMBL/GenBank/DDBJ databases">
        <authorList>
            <person name="Peeters C."/>
        </authorList>
    </citation>
    <scope>NUCLEOTIDE SEQUENCE [LARGE SCALE GENOMIC DNA]</scope>
    <source>
        <strain evidence="5 6">LMG 30378</strain>
    </source>
</reference>
<dbReference type="Pfam" id="PF13458">
    <property type="entry name" value="Peripla_BP_6"/>
    <property type="match status" value="1"/>
</dbReference>
<organism evidence="5 6">
    <name type="scientific">Achromobacter veterisilvae</name>
    <dbReference type="NCBI Taxonomy" id="2069367"/>
    <lineage>
        <taxon>Bacteria</taxon>
        <taxon>Pseudomonadati</taxon>
        <taxon>Pseudomonadota</taxon>
        <taxon>Betaproteobacteria</taxon>
        <taxon>Burkholderiales</taxon>
        <taxon>Alcaligenaceae</taxon>
        <taxon>Achromobacter</taxon>
    </lineage>
</organism>
<name>A0A446CEB1_9BURK</name>
<proteinExistence type="inferred from homology"/>
<evidence type="ECO:0000256" key="3">
    <source>
        <dbReference type="SAM" id="SignalP"/>
    </source>
</evidence>
<evidence type="ECO:0000313" key="5">
    <source>
        <dbReference type="EMBL" id="SSW66224.1"/>
    </source>
</evidence>
<dbReference type="PANTHER" id="PTHR30483">
    <property type="entry name" value="LEUCINE-SPECIFIC-BINDING PROTEIN"/>
    <property type="match status" value="1"/>
</dbReference>
<evidence type="ECO:0000256" key="1">
    <source>
        <dbReference type="ARBA" id="ARBA00010062"/>
    </source>
</evidence>
<feature type="chain" id="PRO_5019418158" evidence="3">
    <location>
        <begin position="25"/>
        <end position="394"/>
    </location>
</feature>
<accession>A0A446CEB1</accession>
<evidence type="ECO:0000313" key="6">
    <source>
        <dbReference type="Proteomes" id="UP000289465"/>
    </source>
</evidence>
<dbReference type="OrthoDB" id="5290698at2"/>